<dbReference type="Proteomes" id="UP000824141">
    <property type="component" value="Unassembled WGS sequence"/>
</dbReference>
<evidence type="ECO:0000313" key="1">
    <source>
        <dbReference type="EMBL" id="HIS79703.1"/>
    </source>
</evidence>
<comment type="caution">
    <text evidence="1">The sequence shown here is derived from an EMBL/GenBank/DDBJ whole genome shotgun (WGS) entry which is preliminary data.</text>
</comment>
<dbReference type="Gene3D" id="1.10.287.1080">
    <property type="entry name" value="MazG-like"/>
    <property type="match status" value="1"/>
</dbReference>
<dbReference type="GO" id="GO:0047429">
    <property type="term" value="F:nucleoside triphosphate diphosphatase activity"/>
    <property type="evidence" value="ECO:0007669"/>
    <property type="project" value="InterPro"/>
</dbReference>
<reference evidence="1" key="2">
    <citation type="journal article" date="2021" name="PeerJ">
        <title>Extensive microbial diversity within the chicken gut microbiome revealed by metagenomics and culture.</title>
        <authorList>
            <person name="Gilroy R."/>
            <person name="Ravi A."/>
            <person name="Getino M."/>
            <person name="Pursley I."/>
            <person name="Horton D.L."/>
            <person name="Alikhan N.F."/>
            <person name="Baker D."/>
            <person name="Gharbi K."/>
            <person name="Hall N."/>
            <person name="Watson M."/>
            <person name="Adriaenssens E.M."/>
            <person name="Foster-Nyarko E."/>
            <person name="Jarju S."/>
            <person name="Secka A."/>
            <person name="Antonio M."/>
            <person name="Oren A."/>
            <person name="Chaudhuri R.R."/>
            <person name="La Ragione R."/>
            <person name="Hildebrand F."/>
            <person name="Pallen M.J."/>
        </authorList>
    </citation>
    <scope>NUCLEOTIDE SEQUENCE</scope>
    <source>
        <strain evidence="1">6086</strain>
    </source>
</reference>
<reference evidence="1" key="1">
    <citation type="submission" date="2020-10" db="EMBL/GenBank/DDBJ databases">
        <authorList>
            <person name="Gilroy R."/>
        </authorList>
    </citation>
    <scope>NUCLEOTIDE SEQUENCE</scope>
    <source>
        <strain evidence="1">6086</strain>
    </source>
</reference>
<sequence>MGHAEYRIPEGARDDAVSVQALREAVAQFNGDRGWTGLNAANLAMSISIEASELLEIFQWCSPQEADEKARFTEREHFREELADVLIYCISMSNFYDVDLAECIREKMRKNAMKYPVEHGTE</sequence>
<dbReference type="PIRSF" id="PIRSF029826">
    <property type="entry name" value="UCP029826_pph"/>
    <property type="match status" value="1"/>
</dbReference>
<dbReference type="InterPro" id="IPR052555">
    <property type="entry name" value="dCTP_Pyrophosphatase"/>
</dbReference>
<dbReference type="PANTHER" id="PTHR46523:SF1">
    <property type="entry name" value="DCTP PYROPHOSPHATASE 1"/>
    <property type="match status" value="1"/>
</dbReference>
<dbReference type="InterPro" id="IPR025984">
    <property type="entry name" value="DCTPP"/>
</dbReference>
<dbReference type="AlphaFoldDB" id="A0A9D1K401"/>
<name>A0A9D1K401_9FIRM</name>
<protein>
    <submittedName>
        <fullName evidence="1">Nucleotide pyrophosphohydrolase</fullName>
    </submittedName>
</protein>
<dbReference type="EMBL" id="DVJM01000223">
    <property type="protein sequence ID" value="HIS79703.1"/>
    <property type="molecule type" value="Genomic_DNA"/>
</dbReference>
<organism evidence="1 2">
    <name type="scientific">Candidatus Caccousia stercoris</name>
    <dbReference type="NCBI Taxonomy" id="2840723"/>
    <lineage>
        <taxon>Bacteria</taxon>
        <taxon>Bacillati</taxon>
        <taxon>Bacillota</taxon>
        <taxon>Clostridia</taxon>
        <taxon>Eubacteriales</taxon>
        <taxon>Oscillospiraceae</taxon>
        <taxon>Oscillospiraceae incertae sedis</taxon>
        <taxon>Candidatus Caccousia</taxon>
    </lineage>
</organism>
<dbReference type="PANTHER" id="PTHR46523">
    <property type="entry name" value="DCTP PYROPHOSPHATASE 1"/>
    <property type="match status" value="1"/>
</dbReference>
<proteinExistence type="predicted"/>
<dbReference type="Pfam" id="PF12643">
    <property type="entry name" value="MazG-like"/>
    <property type="match status" value="1"/>
</dbReference>
<accession>A0A9D1K401</accession>
<evidence type="ECO:0000313" key="2">
    <source>
        <dbReference type="Proteomes" id="UP000824141"/>
    </source>
</evidence>
<dbReference type="GO" id="GO:0009143">
    <property type="term" value="P:nucleoside triphosphate catabolic process"/>
    <property type="evidence" value="ECO:0007669"/>
    <property type="project" value="InterPro"/>
</dbReference>
<gene>
    <name evidence="1" type="ORF">IAD03_10080</name>
</gene>
<dbReference type="CDD" id="cd11537">
    <property type="entry name" value="NTP-PPase_RS21-C6_like"/>
    <property type="match status" value="1"/>
</dbReference>
<dbReference type="SUPFAM" id="SSF101386">
    <property type="entry name" value="all-alpha NTP pyrophosphatases"/>
    <property type="match status" value="1"/>
</dbReference>